<accession>A0A9W8RTC2</accession>
<dbReference type="AlphaFoldDB" id="A0A9W8RTC2"/>
<sequence>MIDAHKFLMSYYHSKNPKASVSTQQPLMYVERLRIRQPGDAGFALGPHVDGGSIERWEDAGYGKGRVFDDIFRGAWEDFDPWETSGRIDAVSDLYHSAGSCSMFRLFQGWLSMSHTGPREGTLLVNPLFNLATAYYLLRPFFIPRCSPVSLETAKGNEQAYTRETLDPSNWTLEESTTSNIQGAWPGSGQELNHLWHPHLDLPHTMVHVPRIAPGDYVAWHCDTIHAVDRVHQGTGDSSVLYIPACPTTRASLDYVKLQRDHFEQGVPPQDFPGGEGESKHIGRGELEDLRAKASEASLRALG</sequence>
<dbReference type="InterPro" id="IPR027443">
    <property type="entry name" value="IPNS-like_sf"/>
</dbReference>
<name>A0A9W8RTC2_9HYPO</name>
<gene>
    <name evidence="2" type="ORF">NW762_011723</name>
</gene>
<dbReference type="PANTHER" id="PTHR30613">
    <property type="entry name" value="UNCHARACTERIZED PROTEIN YBIU-RELATED"/>
    <property type="match status" value="1"/>
</dbReference>
<dbReference type="EMBL" id="JAOQAZ010000029">
    <property type="protein sequence ID" value="KAJ4251072.1"/>
    <property type="molecule type" value="Genomic_DNA"/>
</dbReference>
<dbReference type="Gene3D" id="2.60.120.330">
    <property type="entry name" value="B-lactam Antibiotic, Isopenicillin N Synthase, Chain"/>
    <property type="match status" value="1"/>
</dbReference>
<reference evidence="2" key="1">
    <citation type="submission" date="2022-09" db="EMBL/GenBank/DDBJ databases">
        <title>Fusarium specimens isolated from Avocado Roots.</title>
        <authorList>
            <person name="Stajich J."/>
            <person name="Roper C."/>
            <person name="Heimlech-Rivalta G."/>
        </authorList>
    </citation>
    <scope>NUCLEOTIDE SEQUENCE</scope>
    <source>
        <strain evidence="2">CF00136</strain>
    </source>
</reference>
<dbReference type="SUPFAM" id="SSF51197">
    <property type="entry name" value="Clavaminate synthase-like"/>
    <property type="match status" value="1"/>
</dbReference>
<feature type="region of interest" description="Disordered" evidence="1">
    <location>
        <begin position="264"/>
        <end position="289"/>
    </location>
</feature>
<evidence type="ECO:0000256" key="1">
    <source>
        <dbReference type="SAM" id="MobiDB-lite"/>
    </source>
</evidence>
<dbReference type="InterPro" id="IPR010856">
    <property type="entry name" value="Gig2-like"/>
</dbReference>
<comment type="caution">
    <text evidence="2">The sequence shown here is derived from an EMBL/GenBank/DDBJ whole genome shotgun (WGS) entry which is preliminary data.</text>
</comment>
<evidence type="ECO:0008006" key="4">
    <source>
        <dbReference type="Google" id="ProtNLM"/>
    </source>
</evidence>
<dbReference type="PANTHER" id="PTHR30613:SF1">
    <property type="entry name" value="DUF1479 DOMAIN PROTEIN (AFU_ORTHOLOGUE AFUA_5G09280)"/>
    <property type="match status" value="1"/>
</dbReference>
<organism evidence="2 3">
    <name type="scientific">Fusarium torreyae</name>
    <dbReference type="NCBI Taxonomy" id="1237075"/>
    <lineage>
        <taxon>Eukaryota</taxon>
        <taxon>Fungi</taxon>
        <taxon>Dikarya</taxon>
        <taxon>Ascomycota</taxon>
        <taxon>Pezizomycotina</taxon>
        <taxon>Sordariomycetes</taxon>
        <taxon>Hypocreomycetidae</taxon>
        <taxon>Hypocreales</taxon>
        <taxon>Nectriaceae</taxon>
        <taxon>Fusarium</taxon>
    </lineage>
</organism>
<protein>
    <recommendedName>
        <fullName evidence="4">DUF1479-domain-containing protein</fullName>
    </recommendedName>
</protein>
<proteinExistence type="predicted"/>
<dbReference type="Proteomes" id="UP001152049">
    <property type="component" value="Unassembled WGS sequence"/>
</dbReference>
<keyword evidence="3" id="KW-1185">Reference proteome</keyword>
<evidence type="ECO:0000313" key="2">
    <source>
        <dbReference type="EMBL" id="KAJ4251072.1"/>
    </source>
</evidence>
<feature type="compositionally biased region" description="Basic and acidic residues" evidence="1">
    <location>
        <begin position="277"/>
        <end position="289"/>
    </location>
</feature>
<dbReference type="Pfam" id="PF07350">
    <property type="entry name" value="Gig2-like"/>
    <property type="match status" value="1"/>
</dbReference>
<dbReference type="OrthoDB" id="8249012at2759"/>
<evidence type="ECO:0000313" key="3">
    <source>
        <dbReference type="Proteomes" id="UP001152049"/>
    </source>
</evidence>